<comment type="caution">
    <text evidence="3">The sequence shown here is derived from an EMBL/GenBank/DDBJ whole genome shotgun (WGS) entry which is preliminary data.</text>
</comment>
<dbReference type="EMBL" id="VFWZ01000001">
    <property type="protein sequence ID" value="TPN88885.1"/>
    <property type="molecule type" value="Genomic_DNA"/>
</dbReference>
<dbReference type="Pfam" id="PF13385">
    <property type="entry name" value="Laminin_G_3"/>
    <property type="match status" value="1"/>
</dbReference>
<feature type="compositionally biased region" description="Basic and acidic residues" evidence="1">
    <location>
        <begin position="38"/>
        <end position="49"/>
    </location>
</feature>
<proteinExistence type="predicted"/>
<dbReference type="Proteomes" id="UP000315540">
    <property type="component" value="Unassembled WGS sequence"/>
</dbReference>
<dbReference type="InterPro" id="IPR013320">
    <property type="entry name" value="ConA-like_dom_sf"/>
</dbReference>
<evidence type="ECO:0000256" key="2">
    <source>
        <dbReference type="SAM" id="Phobius"/>
    </source>
</evidence>
<dbReference type="OrthoDB" id="9814380at2"/>
<keyword evidence="2" id="KW-0472">Membrane</keyword>
<dbReference type="SUPFAM" id="SSF49899">
    <property type="entry name" value="Concanavalin A-like lectins/glucanases"/>
    <property type="match status" value="1"/>
</dbReference>
<reference evidence="3 4" key="1">
    <citation type="submission" date="2019-06" db="EMBL/GenBank/DDBJ databases">
        <authorList>
            <person name="Meng X."/>
        </authorList>
    </citation>
    <scope>NUCLEOTIDE SEQUENCE [LARGE SCALE GENOMIC DNA]</scope>
    <source>
        <strain evidence="3 4">M625</strain>
    </source>
</reference>
<sequence>MKHTQFYSSSVIIIIICLFAFTSCKQETKSNDQNSQPDEEKKEETEEKSDYTALKNALTFYASFDNDVEANFALGDKQMYTVPSRKAKDSAKVGLHKPDISIAKGKGKYGDGLLFTERSKGNIYYPSKGNIAYSKENWSGAVSFWLQLDPGTDLEPGYCDPIQITDVSYNDAAIWVDFTKENPRDFRLGVIGDREVWNPNPEGPDNENPIFLEKLKPVVKTPPFGKEVWTHILINFSGLNTQNGEASLYMNGELKGTRTNITTPFTWDLEASNIYIGLGYIGLMDELSIFSRKLTDEEISTIYTLQNGVQSIL</sequence>
<name>A0A504JKL4_9FLAO</name>
<dbReference type="AlphaFoldDB" id="A0A504JKL4"/>
<evidence type="ECO:0000313" key="3">
    <source>
        <dbReference type="EMBL" id="TPN88885.1"/>
    </source>
</evidence>
<dbReference type="GO" id="GO:0004553">
    <property type="term" value="F:hydrolase activity, hydrolyzing O-glycosyl compounds"/>
    <property type="evidence" value="ECO:0007669"/>
    <property type="project" value="UniProtKB-ARBA"/>
</dbReference>
<feature type="region of interest" description="Disordered" evidence="1">
    <location>
        <begin position="28"/>
        <end position="49"/>
    </location>
</feature>
<dbReference type="GO" id="GO:0005975">
    <property type="term" value="P:carbohydrate metabolic process"/>
    <property type="evidence" value="ECO:0007669"/>
    <property type="project" value="UniProtKB-ARBA"/>
</dbReference>
<evidence type="ECO:0000313" key="4">
    <source>
        <dbReference type="Proteomes" id="UP000315540"/>
    </source>
</evidence>
<keyword evidence="2" id="KW-1133">Transmembrane helix</keyword>
<organism evidence="3 4">
    <name type="scientific">Aquimarina algicola</name>
    <dbReference type="NCBI Taxonomy" id="2589995"/>
    <lineage>
        <taxon>Bacteria</taxon>
        <taxon>Pseudomonadati</taxon>
        <taxon>Bacteroidota</taxon>
        <taxon>Flavobacteriia</taxon>
        <taxon>Flavobacteriales</taxon>
        <taxon>Flavobacteriaceae</taxon>
        <taxon>Aquimarina</taxon>
    </lineage>
</organism>
<dbReference type="Gene3D" id="2.60.120.200">
    <property type="match status" value="1"/>
</dbReference>
<dbReference type="PROSITE" id="PS51257">
    <property type="entry name" value="PROKAR_LIPOPROTEIN"/>
    <property type="match status" value="1"/>
</dbReference>
<dbReference type="RefSeq" id="WP_140588872.1">
    <property type="nucleotide sequence ID" value="NZ_VFWZ01000001.1"/>
</dbReference>
<gene>
    <name evidence="3" type="ORF">FHK87_01330</name>
</gene>
<evidence type="ECO:0000256" key="1">
    <source>
        <dbReference type="SAM" id="MobiDB-lite"/>
    </source>
</evidence>
<keyword evidence="4" id="KW-1185">Reference proteome</keyword>
<accession>A0A504JKL4</accession>
<feature type="transmembrane region" description="Helical" evidence="2">
    <location>
        <begin position="6"/>
        <end position="24"/>
    </location>
</feature>
<protein>
    <submittedName>
        <fullName evidence="3">LamG domain-containing protein</fullName>
    </submittedName>
</protein>
<keyword evidence="2" id="KW-0812">Transmembrane</keyword>